<feature type="compositionally biased region" description="Pro residues" evidence="4">
    <location>
        <begin position="211"/>
        <end position="225"/>
    </location>
</feature>
<dbReference type="Pfam" id="PF01553">
    <property type="entry name" value="Acyltransferase"/>
    <property type="match status" value="1"/>
</dbReference>
<gene>
    <name evidence="6" type="primary">plsC_2</name>
    <name evidence="6" type="ORF">OJF2_23200</name>
</gene>
<evidence type="ECO:0000313" key="6">
    <source>
        <dbReference type="EMBL" id="QEH33791.1"/>
    </source>
</evidence>
<keyword evidence="2 6" id="KW-0808">Transferase</keyword>
<proteinExistence type="predicted"/>
<organism evidence="6 7">
    <name type="scientific">Aquisphaera giovannonii</name>
    <dbReference type="NCBI Taxonomy" id="406548"/>
    <lineage>
        <taxon>Bacteria</taxon>
        <taxon>Pseudomonadati</taxon>
        <taxon>Planctomycetota</taxon>
        <taxon>Planctomycetia</taxon>
        <taxon>Isosphaerales</taxon>
        <taxon>Isosphaeraceae</taxon>
        <taxon>Aquisphaera</taxon>
    </lineage>
</organism>
<evidence type="ECO:0000313" key="7">
    <source>
        <dbReference type="Proteomes" id="UP000324233"/>
    </source>
</evidence>
<comment type="pathway">
    <text evidence="1">Lipid metabolism.</text>
</comment>
<keyword evidence="7" id="KW-1185">Reference proteome</keyword>
<dbReference type="KEGG" id="agv:OJF2_23200"/>
<evidence type="ECO:0000256" key="3">
    <source>
        <dbReference type="ARBA" id="ARBA00023315"/>
    </source>
</evidence>
<dbReference type="GO" id="GO:0003841">
    <property type="term" value="F:1-acylglycerol-3-phosphate O-acyltransferase activity"/>
    <property type="evidence" value="ECO:0007669"/>
    <property type="project" value="TreeGrafter"/>
</dbReference>
<keyword evidence="3 6" id="KW-0012">Acyltransferase</keyword>
<dbReference type="PANTHER" id="PTHR10434:SF11">
    <property type="entry name" value="1-ACYL-SN-GLYCEROL-3-PHOSPHATE ACYLTRANSFERASE"/>
    <property type="match status" value="1"/>
</dbReference>
<dbReference type="PANTHER" id="PTHR10434">
    <property type="entry name" value="1-ACYL-SN-GLYCEROL-3-PHOSPHATE ACYLTRANSFERASE"/>
    <property type="match status" value="1"/>
</dbReference>
<dbReference type="InterPro" id="IPR002123">
    <property type="entry name" value="Plipid/glycerol_acylTrfase"/>
</dbReference>
<evidence type="ECO:0000259" key="5">
    <source>
        <dbReference type="SMART" id="SM00563"/>
    </source>
</evidence>
<dbReference type="SMART" id="SM00563">
    <property type="entry name" value="PlsC"/>
    <property type="match status" value="1"/>
</dbReference>
<feature type="region of interest" description="Disordered" evidence="4">
    <location>
        <begin position="202"/>
        <end position="225"/>
    </location>
</feature>
<dbReference type="EMBL" id="CP042997">
    <property type="protein sequence ID" value="QEH33791.1"/>
    <property type="molecule type" value="Genomic_DNA"/>
</dbReference>
<dbReference type="AlphaFoldDB" id="A0A5B9W0H1"/>
<reference evidence="6 7" key="1">
    <citation type="submission" date="2019-08" db="EMBL/GenBank/DDBJ databases">
        <title>Deep-cultivation of Planctomycetes and their phenomic and genomic characterization uncovers novel biology.</title>
        <authorList>
            <person name="Wiegand S."/>
            <person name="Jogler M."/>
            <person name="Boedeker C."/>
            <person name="Pinto D."/>
            <person name="Vollmers J."/>
            <person name="Rivas-Marin E."/>
            <person name="Kohn T."/>
            <person name="Peeters S.H."/>
            <person name="Heuer A."/>
            <person name="Rast P."/>
            <person name="Oberbeckmann S."/>
            <person name="Bunk B."/>
            <person name="Jeske O."/>
            <person name="Meyerdierks A."/>
            <person name="Storesund J.E."/>
            <person name="Kallscheuer N."/>
            <person name="Luecker S."/>
            <person name="Lage O.M."/>
            <person name="Pohl T."/>
            <person name="Merkel B.J."/>
            <person name="Hornburger P."/>
            <person name="Mueller R.-W."/>
            <person name="Bruemmer F."/>
            <person name="Labrenz M."/>
            <person name="Spormann A.M."/>
            <person name="Op den Camp H."/>
            <person name="Overmann J."/>
            <person name="Amann R."/>
            <person name="Jetten M.S.M."/>
            <person name="Mascher T."/>
            <person name="Medema M.H."/>
            <person name="Devos D.P."/>
            <person name="Kaster A.-K."/>
            <person name="Ovreas L."/>
            <person name="Rohde M."/>
            <person name="Galperin M.Y."/>
            <person name="Jogler C."/>
        </authorList>
    </citation>
    <scope>NUCLEOTIDE SEQUENCE [LARGE SCALE GENOMIC DNA]</scope>
    <source>
        <strain evidence="6 7">OJF2</strain>
    </source>
</reference>
<evidence type="ECO:0000256" key="2">
    <source>
        <dbReference type="ARBA" id="ARBA00022679"/>
    </source>
</evidence>
<accession>A0A5B9W0H1</accession>
<dbReference type="OrthoDB" id="9803035at2"/>
<dbReference type="EC" id="2.3.1.-" evidence="6"/>
<evidence type="ECO:0000256" key="4">
    <source>
        <dbReference type="SAM" id="MobiDB-lite"/>
    </source>
</evidence>
<protein>
    <submittedName>
        <fullName evidence="6">1-acyl-sn-glycerol-3-phosphate acyltransferase</fullName>
        <ecNumber evidence="6">2.3.1.-</ecNumber>
    </submittedName>
</protein>
<sequence>MIWYRVASRTMSIVTNLYFGWRATGQENMPATGPVLLVSNHTSFLDTILQGLPLRRPLNWMARSTLFRGILGLCIRTLGGFPIQREGLGVSGLKETLRRLRNGGIVTLFPEGTRSPDGRLGAFKPGIASIVQRAGVPVVPAGIAGAFEAWPRSRKFPRPHPVAIHFGKPIRPEEFDGLDSGAITDLIHSRLAEAIAEAEAELWRGRRKPPALTPTPEPSRPGPPA</sequence>
<evidence type="ECO:0000256" key="1">
    <source>
        <dbReference type="ARBA" id="ARBA00005189"/>
    </source>
</evidence>
<feature type="domain" description="Phospholipid/glycerol acyltransferase" evidence="5">
    <location>
        <begin position="35"/>
        <end position="146"/>
    </location>
</feature>
<dbReference type="Proteomes" id="UP000324233">
    <property type="component" value="Chromosome"/>
</dbReference>
<dbReference type="SUPFAM" id="SSF69593">
    <property type="entry name" value="Glycerol-3-phosphate (1)-acyltransferase"/>
    <property type="match status" value="1"/>
</dbReference>
<name>A0A5B9W0H1_9BACT</name>
<dbReference type="CDD" id="cd07989">
    <property type="entry name" value="LPLAT_AGPAT-like"/>
    <property type="match status" value="1"/>
</dbReference>
<dbReference type="GO" id="GO:0006654">
    <property type="term" value="P:phosphatidic acid biosynthetic process"/>
    <property type="evidence" value="ECO:0007669"/>
    <property type="project" value="TreeGrafter"/>
</dbReference>